<dbReference type="AlphaFoldDB" id="A0A2W5TQ51"/>
<evidence type="ECO:0000256" key="2">
    <source>
        <dbReference type="SAM" id="MobiDB-lite"/>
    </source>
</evidence>
<feature type="coiled-coil region" evidence="1">
    <location>
        <begin position="221"/>
        <end position="248"/>
    </location>
</feature>
<gene>
    <name evidence="3" type="ORF">DI536_08575</name>
</gene>
<protein>
    <submittedName>
        <fullName evidence="3">Uncharacterized protein</fullName>
    </submittedName>
</protein>
<reference evidence="3 4" key="1">
    <citation type="submission" date="2017-08" db="EMBL/GenBank/DDBJ databases">
        <title>Infants hospitalized years apart are colonized by the same room-sourced microbial strains.</title>
        <authorList>
            <person name="Brooks B."/>
            <person name="Olm M.R."/>
            <person name="Firek B.A."/>
            <person name="Baker R."/>
            <person name="Thomas B.C."/>
            <person name="Morowitz M.J."/>
            <person name="Banfield J.F."/>
        </authorList>
    </citation>
    <scope>NUCLEOTIDE SEQUENCE [LARGE SCALE GENOMIC DNA]</scope>
    <source>
        <strain evidence="3">S2_003_000_R2_14</strain>
    </source>
</reference>
<name>A0A2W5TQ51_9BACT</name>
<evidence type="ECO:0000313" key="3">
    <source>
        <dbReference type="EMBL" id="PZR15493.1"/>
    </source>
</evidence>
<accession>A0A2W5TQ51</accession>
<sequence>MVKELNAVEAARRKAARDADAAEYAITRLSGALQVLEGKPVPDGLLLDDALKTKSPELGRLAATIVQRQLPCVEANAADEEADKQQEQECRTPEVPDACEGVPPRTVQDFSWSCTRLAETKDAPTIAICSSPLTGHDDVGALRLAFLHEGRVIVGDFPAPSSELYTPENTSELNACNAENLASSCESTCDDRFGRNGCYDPYEGGDGYVGEEEDNDEPAELVAARREAAQAAEAARQAEDELAYQECRANCAADPTEEDALLASTMEYVATVSPGVFHFHNRTGPDADGGYDEGDAIISFPTYNQVLADNFETDEDDVQGLSLELYSDEGFVTSKPADGALLMAGCYAQKVNGIRVFVDGKKPVEALNTADTCAFVERMKSKRLTELCAKQLADELERAAKRAAADAGVVDAGVPVFDGGVDAGGAP</sequence>
<dbReference type="EMBL" id="QFQP01000005">
    <property type="protein sequence ID" value="PZR15493.1"/>
    <property type="molecule type" value="Genomic_DNA"/>
</dbReference>
<keyword evidence="1" id="KW-0175">Coiled coil</keyword>
<proteinExistence type="predicted"/>
<feature type="region of interest" description="Disordered" evidence="2">
    <location>
        <begin position="78"/>
        <end position="97"/>
    </location>
</feature>
<dbReference type="Proteomes" id="UP000249061">
    <property type="component" value="Unassembled WGS sequence"/>
</dbReference>
<evidence type="ECO:0000256" key="1">
    <source>
        <dbReference type="SAM" id="Coils"/>
    </source>
</evidence>
<feature type="compositionally biased region" description="Basic and acidic residues" evidence="2">
    <location>
        <begin position="83"/>
        <end position="94"/>
    </location>
</feature>
<comment type="caution">
    <text evidence="3">The sequence shown here is derived from an EMBL/GenBank/DDBJ whole genome shotgun (WGS) entry which is preliminary data.</text>
</comment>
<organism evidence="3 4">
    <name type="scientific">Archangium gephyra</name>
    <dbReference type="NCBI Taxonomy" id="48"/>
    <lineage>
        <taxon>Bacteria</taxon>
        <taxon>Pseudomonadati</taxon>
        <taxon>Myxococcota</taxon>
        <taxon>Myxococcia</taxon>
        <taxon>Myxococcales</taxon>
        <taxon>Cystobacterineae</taxon>
        <taxon>Archangiaceae</taxon>
        <taxon>Archangium</taxon>
    </lineage>
</organism>
<evidence type="ECO:0000313" key="4">
    <source>
        <dbReference type="Proteomes" id="UP000249061"/>
    </source>
</evidence>